<dbReference type="STRING" id="1385514.N782_05405"/>
<keyword evidence="1" id="KW-0472">Membrane</keyword>
<feature type="transmembrane region" description="Helical" evidence="1">
    <location>
        <begin position="103"/>
        <end position="128"/>
    </location>
</feature>
<reference evidence="2 3" key="1">
    <citation type="journal article" date="2015" name="Stand. Genomic Sci.">
        <title>High quality draft genome sequence of the moderately halophilic bacterium Pontibacillus yanchengensis Y32(T) and comparison among Pontibacillus genomes.</title>
        <authorList>
            <person name="Huang J."/>
            <person name="Qiao Z.X."/>
            <person name="Tang J.W."/>
            <person name="Wang G."/>
        </authorList>
    </citation>
    <scope>NUCLEOTIDE SEQUENCE [LARGE SCALE GENOMIC DNA]</scope>
    <source>
        <strain evidence="2 3">Y32</strain>
    </source>
</reference>
<feature type="transmembrane region" description="Helical" evidence="1">
    <location>
        <begin position="173"/>
        <end position="194"/>
    </location>
</feature>
<dbReference type="EMBL" id="AVBF01000014">
    <property type="protein sequence ID" value="KGP73316.1"/>
    <property type="molecule type" value="Genomic_DNA"/>
</dbReference>
<evidence type="ECO:0000313" key="2">
    <source>
        <dbReference type="EMBL" id="KGP73316.1"/>
    </source>
</evidence>
<accession>A0A0A2TGS3</accession>
<dbReference type="CDD" id="cd21809">
    <property type="entry name" value="ABC-2_lan_permease-like"/>
    <property type="match status" value="1"/>
</dbReference>
<organism evidence="2 3">
    <name type="scientific">Pontibacillus yanchengensis Y32</name>
    <dbReference type="NCBI Taxonomy" id="1385514"/>
    <lineage>
        <taxon>Bacteria</taxon>
        <taxon>Bacillati</taxon>
        <taxon>Bacillota</taxon>
        <taxon>Bacilli</taxon>
        <taxon>Bacillales</taxon>
        <taxon>Bacillaceae</taxon>
        <taxon>Pontibacillus</taxon>
    </lineage>
</organism>
<evidence type="ECO:0000256" key="1">
    <source>
        <dbReference type="SAM" id="Phobius"/>
    </source>
</evidence>
<sequence length="238" mass="26305">MFLRLLKADLVKCKRSWMWFLLLLGPIGIVGLQAVNFGLRYDYLTDVYADDLWEGLLSTIQMFSPPVILLGMAIITSMLAGLEHDTNAWKQLLANPIHKHALYWSKCVIGIGMLLVSCLVLAIGSLILGLALSFGTDIPWAILMKSSFLPFLAASPFFILQIWLAVTFKNQSVAITTGVLGAAWSTYSSMLPIWNPVSWPSLYNEYGIPLLNVGLGLGLALILGMLSTLDFVRKDVMH</sequence>
<dbReference type="RefSeq" id="WP_036817810.1">
    <property type="nucleotide sequence ID" value="NZ_AVBF01000014.1"/>
</dbReference>
<feature type="transmembrane region" description="Helical" evidence="1">
    <location>
        <begin position="20"/>
        <end position="39"/>
    </location>
</feature>
<keyword evidence="1" id="KW-1133">Transmembrane helix</keyword>
<dbReference type="AlphaFoldDB" id="A0A0A2TGS3"/>
<keyword evidence="1" id="KW-0812">Transmembrane</keyword>
<gene>
    <name evidence="2" type="ORF">N782_05405</name>
</gene>
<feature type="transmembrane region" description="Helical" evidence="1">
    <location>
        <begin position="59"/>
        <end position="82"/>
    </location>
</feature>
<comment type="caution">
    <text evidence="2">The sequence shown here is derived from an EMBL/GenBank/DDBJ whole genome shotgun (WGS) entry which is preliminary data.</text>
</comment>
<keyword evidence="3" id="KW-1185">Reference proteome</keyword>
<dbReference type="OrthoDB" id="3190532at2"/>
<feature type="transmembrane region" description="Helical" evidence="1">
    <location>
        <begin position="148"/>
        <end position="166"/>
    </location>
</feature>
<dbReference type="Pfam" id="PF12730">
    <property type="entry name" value="ABC2_membrane_4"/>
    <property type="match status" value="1"/>
</dbReference>
<evidence type="ECO:0000313" key="3">
    <source>
        <dbReference type="Proteomes" id="UP000030147"/>
    </source>
</evidence>
<protein>
    <submittedName>
        <fullName evidence="2">Permease</fullName>
    </submittedName>
</protein>
<name>A0A0A2TGS3_9BACI</name>
<dbReference type="Proteomes" id="UP000030147">
    <property type="component" value="Unassembled WGS sequence"/>
</dbReference>
<proteinExistence type="predicted"/>
<feature type="transmembrane region" description="Helical" evidence="1">
    <location>
        <begin position="206"/>
        <end position="232"/>
    </location>
</feature>
<dbReference type="eggNOG" id="COG4200">
    <property type="taxonomic scope" value="Bacteria"/>
</dbReference>